<dbReference type="SMR" id="A0A220A451"/>
<reference evidence="6" key="1">
    <citation type="submission" date="2016-03" db="EMBL/GenBank/DDBJ databases">
        <title>The expression analysis of invertase and invertase inhibitor genes in response to various abiotic stresses in the tea plant (Camellia sinensis (L.) O. Kuntze).</title>
        <authorList>
            <person name="Qian W."/>
            <person name="Wang X."/>
            <person name="Yang Y."/>
        </authorList>
    </citation>
    <scope>NUCLEOTIDE SEQUENCE</scope>
</reference>
<dbReference type="GO" id="GO:0005576">
    <property type="term" value="C:extracellular region"/>
    <property type="evidence" value="ECO:0007669"/>
    <property type="project" value="UniProtKB-ARBA"/>
</dbReference>
<evidence type="ECO:0000256" key="1">
    <source>
        <dbReference type="ARBA" id="ARBA00022729"/>
    </source>
</evidence>
<protein>
    <submittedName>
        <fullName evidence="6">Putative invertase inhibitor InvInh1</fullName>
    </submittedName>
</protein>
<evidence type="ECO:0000256" key="2">
    <source>
        <dbReference type="ARBA" id="ARBA00023157"/>
    </source>
</evidence>
<dbReference type="SUPFAM" id="SSF101148">
    <property type="entry name" value="Plant invertase/pectin methylesterase inhibitor"/>
    <property type="match status" value="1"/>
</dbReference>
<dbReference type="PANTHER" id="PTHR35357:SF17">
    <property type="entry name" value="PECTINESTERASE INHIBITOR 12"/>
    <property type="match status" value="1"/>
</dbReference>
<dbReference type="InterPro" id="IPR035513">
    <property type="entry name" value="Invertase/methylesterase_inhib"/>
</dbReference>
<dbReference type="InterPro" id="IPR034088">
    <property type="entry name" value="Pla_a_1-like"/>
</dbReference>
<organism evidence="6">
    <name type="scientific">Camellia sinensis</name>
    <name type="common">Tea plant</name>
    <name type="synonym">Thea sinensis</name>
    <dbReference type="NCBI Taxonomy" id="4442"/>
    <lineage>
        <taxon>Eukaryota</taxon>
        <taxon>Viridiplantae</taxon>
        <taxon>Streptophyta</taxon>
        <taxon>Embryophyta</taxon>
        <taxon>Tracheophyta</taxon>
        <taxon>Spermatophyta</taxon>
        <taxon>Magnoliopsida</taxon>
        <taxon>eudicotyledons</taxon>
        <taxon>Gunneridae</taxon>
        <taxon>Pentapetalae</taxon>
        <taxon>asterids</taxon>
        <taxon>Ericales</taxon>
        <taxon>Theaceae</taxon>
        <taxon>Camellia</taxon>
    </lineage>
</organism>
<feature type="chain" id="PRO_5012081218" evidence="4">
    <location>
        <begin position="31"/>
        <end position="197"/>
    </location>
</feature>
<dbReference type="SMART" id="SM00856">
    <property type="entry name" value="PMEI"/>
    <property type="match status" value="1"/>
</dbReference>
<accession>A0A220A451</accession>
<dbReference type="NCBIfam" id="TIGR01614">
    <property type="entry name" value="PME_inhib"/>
    <property type="match status" value="1"/>
</dbReference>
<dbReference type="AlphaFoldDB" id="A0A220A451"/>
<dbReference type="PANTHER" id="PTHR35357">
    <property type="entry name" value="OS02G0537100 PROTEIN"/>
    <property type="match status" value="1"/>
</dbReference>
<dbReference type="InterPro" id="IPR006501">
    <property type="entry name" value="Pectinesterase_inhib_dom"/>
</dbReference>
<dbReference type="Gene3D" id="1.20.140.40">
    <property type="entry name" value="Invertase/pectin methylesterase inhibitor family protein"/>
    <property type="match status" value="1"/>
</dbReference>
<dbReference type="Pfam" id="PF04043">
    <property type="entry name" value="PMEI"/>
    <property type="match status" value="1"/>
</dbReference>
<feature type="domain" description="Pectinesterase inhibitor" evidence="5">
    <location>
        <begin position="31"/>
        <end position="183"/>
    </location>
</feature>
<dbReference type="FunFam" id="1.20.140.40:FF:000002">
    <property type="entry name" value="Putative invertase inhibitor"/>
    <property type="match status" value="1"/>
</dbReference>
<name>A0A220A451_CAMSI</name>
<feature type="signal peptide" evidence="4">
    <location>
        <begin position="1"/>
        <end position="30"/>
    </location>
</feature>
<keyword evidence="2" id="KW-1015">Disulfide bond</keyword>
<evidence type="ECO:0000259" key="5">
    <source>
        <dbReference type="SMART" id="SM00856"/>
    </source>
</evidence>
<evidence type="ECO:0000256" key="4">
    <source>
        <dbReference type="SAM" id="SignalP"/>
    </source>
</evidence>
<keyword evidence="1 4" id="KW-0732">Signal</keyword>
<comment type="similarity">
    <text evidence="3">Belongs to the PMEI family.</text>
</comment>
<dbReference type="EMBL" id="KU884479">
    <property type="protein sequence ID" value="ARE30660.1"/>
    <property type="molecule type" value="mRNA"/>
</dbReference>
<dbReference type="CDD" id="cd15795">
    <property type="entry name" value="PMEI-Pla_a_1_like"/>
    <property type="match status" value="1"/>
</dbReference>
<proteinExistence type="evidence at transcript level"/>
<sequence length="197" mass="21696">MWHCSFFTIPFCLVLFLFSLHRTGSPIVNALSIDLINTTCKHCSDKSTTFNFDFCLTSLQPIPISHVTNLQGLALVAMELALENTTDTMSSIENMLKSGEFDPFALRCLKDCLELYGEGVPMLANSIGAFLAEQYDAAKLLLSVVMEEASTCEDGFVEEEGEASPLTKENSDLFQLVDIAACIVDSITFDSKVLLNR</sequence>
<evidence type="ECO:0000313" key="6">
    <source>
        <dbReference type="EMBL" id="ARE30660.1"/>
    </source>
</evidence>
<evidence type="ECO:0000256" key="3">
    <source>
        <dbReference type="ARBA" id="ARBA00038471"/>
    </source>
</evidence>
<dbReference type="GO" id="GO:0004857">
    <property type="term" value="F:enzyme inhibitor activity"/>
    <property type="evidence" value="ECO:0007669"/>
    <property type="project" value="InterPro"/>
</dbReference>